<dbReference type="InterPro" id="IPR000547">
    <property type="entry name" value="Clathrin_H-chain/VPS_repeat"/>
</dbReference>
<dbReference type="STRING" id="44941.A0A397UBL1"/>
<dbReference type="EMBL" id="QKWP01005691">
    <property type="protein sequence ID" value="RIB00010.1"/>
    <property type="molecule type" value="Genomic_DNA"/>
</dbReference>
<dbReference type="GO" id="GO:0005829">
    <property type="term" value="C:cytosol"/>
    <property type="evidence" value="ECO:0007669"/>
    <property type="project" value="GOC"/>
</dbReference>
<dbReference type="AlphaFoldDB" id="A0A397UBL1"/>
<proteinExistence type="predicted"/>
<accession>A0A397UBL1</accession>
<dbReference type="Proteomes" id="UP000266673">
    <property type="component" value="Unassembled WGS sequence"/>
</dbReference>
<feature type="repeat" description="CHCR" evidence="1">
    <location>
        <begin position="1"/>
        <end position="50"/>
    </location>
</feature>
<feature type="non-terminal residue" evidence="3">
    <location>
        <position position="1"/>
    </location>
</feature>
<dbReference type="PANTHER" id="PTHR10292">
    <property type="entry name" value="CLATHRIN HEAVY CHAIN RELATED"/>
    <property type="match status" value="1"/>
</dbReference>
<evidence type="ECO:0000313" key="3">
    <source>
        <dbReference type="EMBL" id="RIB06149.1"/>
    </source>
</evidence>
<dbReference type="EMBL" id="QKWP01001525">
    <property type="protein sequence ID" value="RIB08317.1"/>
    <property type="molecule type" value="Genomic_DNA"/>
</dbReference>
<evidence type="ECO:0000313" key="4">
    <source>
        <dbReference type="EMBL" id="RIB08317.1"/>
    </source>
</evidence>
<evidence type="ECO:0000313" key="2">
    <source>
        <dbReference type="EMBL" id="RIB00010.1"/>
    </source>
</evidence>
<dbReference type="InterPro" id="IPR055358">
    <property type="entry name" value="CHCR"/>
</dbReference>
<dbReference type="GO" id="GO:0006895">
    <property type="term" value="P:Golgi to endosome transport"/>
    <property type="evidence" value="ECO:0007669"/>
    <property type="project" value="TreeGrafter"/>
</dbReference>
<dbReference type="GO" id="GO:0030479">
    <property type="term" value="C:actin cortical patch"/>
    <property type="evidence" value="ECO:0007669"/>
    <property type="project" value="TreeGrafter"/>
</dbReference>
<dbReference type="SUPFAM" id="SSF48371">
    <property type="entry name" value="ARM repeat"/>
    <property type="match status" value="1"/>
</dbReference>
<gene>
    <name evidence="5" type="ORF">C2G38_1981870</name>
    <name evidence="4" type="ORF">C2G38_1983018</name>
    <name evidence="3" type="ORF">C2G38_1986054</name>
    <name evidence="2" type="ORF">C2G38_1994769</name>
</gene>
<dbReference type="InterPro" id="IPR016024">
    <property type="entry name" value="ARM-type_fold"/>
</dbReference>
<dbReference type="GO" id="GO:0032051">
    <property type="term" value="F:clathrin light chain binding"/>
    <property type="evidence" value="ECO:0007669"/>
    <property type="project" value="TreeGrafter"/>
</dbReference>
<dbReference type="Gene3D" id="1.25.40.10">
    <property type="entry name" value="Tetratricopeptide repeat domain"/>
    <property type="match status" value="1"/>
</dbReference>
<organism evidence="3 6">
    <name type="scientific">Gigaspora rosea</name>
    <dbReference type="NCBI Taxonomy" id="44941"/>
    <lineage>
        <taxon>Eukaryota</taxon>
        <taxon>Fungi</taxon>
        <taxon>Fungi incertae sedis</taxon>
        <taxon>Mucoromycota</taxon>
        <taxon>Glomeromycotina</taxon>
        <taxon>Glomeromycetes</taxon>
        <taxon>Diversisporales</taxon>
        <taxon>Gigasporaceae</taxon>
        <taxon>Gigaspora</taxon>
    </lineage>
</organism>
<dbReference type="EMBL" id="QKWP01001420">
    <property type="protein sequence ID" value="RIB09067.1"/>
    <property type="molecule type" value="Genomic_DNA"/>
</dbReference>
<keyword evidence="6" id="KW-1185">Reference proteome</keyword>
<comment type="caution">
    <text evidence="3">The sequence shown here is derived from an EMBL/GenBank/DDBJ whole genome shotgun (WGS) entry which is preliminary data.</text>
</comment>
<evidence type="ECO:0000256" key="1">
    <source>
        <dbReference type="PROSITE-ProRule" id="PRU01006"/>
    </source>
</evidence>
<dbReference type="Pfam" id="PF00637">
    <property type="entry name" value="Clathrin"/>
    <property type="match status" value="1"/>
</dbReference>
<sequence>KDIIRQYEYNGYIDEILSLLEVGLGLERAHMGMFTELAILYTKYRPEKNR</sequence>
<reference evidence="3 6" key="1">
    <citation type="submission" date="2018-06" db="EMBL/GenBank/DDBJ databases">
        <title>Comparative genomics reveals the genomic features of Rhizophagus irregularis, R. cerebriforme, R. diaphanum and Gigaspora rosea, and their symbiotic lifestyle signature.</title>
        <authorList>
            <person name="Morin E."/>
            <person name="San Clemente H."/>
            <person name="Chen E.C.H."/>
            <person name="De La Providencia I."/>
            <person name="Hainaut M."/>
            <person name="Kuo A."/>
            <person name="Kohler A."/>
            <person name="Murat C."/>
            <person name="Tang N."/>
            <person name="Roy S."/>
            <person name="Loubradou J."/>
            <person name="Henrissat B."/>
            <person name="Grigoriev I.V."/>
            <person name="Corradi N."/>
            <person name="Roux C."/>
            <person name="Martin F.M."/>
        </authorList>
    </citation>
    <scope>NUCLEOTIDE SEQUENCE [LARGE SCALE GENOMIC DNA]</scope>
    <source>
        <strain evidence="3 6">DAOM 194757</strain>
    </source>
</reference>
<dbReference type="GO" id="GO:0006898">
    <property type="term" value="P:receptor-mediated endocytosis"/>
    <property type="evidence" value="ECO:0007669"/>
    <property type="project" value="TreeGrafter"/>
</dbReference>
<dbReference type="OrthoDB" id="418243at2759"/>
<dbReference type="EMBL" id="QKWP01001862">
    <property type="protein sequence ID" value="RIB06149.1"/>
    <property type="molecule type" value="Genomic_DNA"/>
</dbReference>
<evidence type="ECO:0000313" key="6">
    <source>
        <dbReference type="Proteomes" id="UP000266673"/>
    </source>
</evidence>
<dbReference type="InterPro" id="IPR011990">
    <property type="entry name" value="TPR-like_helical_dom_sf"/>
</dbReference>
<dbReference type="PROSITE" id="PS50236">
    <property type="entry name" value="CHCR"/>
    <property type="match status" value="1"/>
</dbReference>
<name>A0A397UBL1_9GLOM</name>
<dbReference type="GO" id="GO:0071439">
    <property type="term" value="C:clathrin complex"/>
    <property type="evidence" value="ECO:0007669"/>
    <property type="project" value="TreeGrafter"/>
</dbReference>
<dbReference type="PANTHER" id="PTHR10292:SF1">
    <property type="entry name" value="CLATHRIN HEAVY CHAIN"/>
    <property type="match status" value="1"/>
</dbReference>
<protein>
    <submittedName>
        <fullName evidence="3">Uncharacterized protein</fullName>
    </submittedName>
</protein>
<evidence type="ECO:0000313" key="5">
    <source>
        <dbReference type="EMBL" id="RIB09067.1"/>
    </source>
</evidence>
<dbReference type="GO" id="GO:0006886">
    <property type="term" value="P:intracellular protein transport"/>
    <property type="evidence" value="ECO:0007669"/>
    <property type="project" value="UniProtKB-UniRule"/>
</dbReference>